<evidence type="ECO:0000256" key="4">
    <source>
        <dbReference type="ARBA" id="ARBA00023295"/>
    </source>
</evidence>
<evidence type="ECO:0000313" key="8">
    <source>
        <dbReference type="EMBL" id="MDP9794142.1"/>
    </source>
</evidence>
<dbReference type="RefSeq" id="WP_370881619.1">
    <property type="nucleotide sequence ID" value="NZ_JAUSRA010000001.1"/>
</dbReference>
<dbReference type="InterPro" id="IPR018087">
    <property type="entry name" value="Glyco_hydro_5_CS"/>
</dbReference>
<evidence type="ECO:0000256" key="3">
    <source>
        <dbReference type="ARBA" id="ARBA00022801"/>
    </source>
</evidence>
<feature type="domain" description="Glycoside hydrolase family 5" evidence="7">
    <location>
        <begin position="42"/>
        <end position="285"/>
    </location>
</feature>
<dbReference type="PROSITE" id="PS00659">
    <property type="entry name" value="GLYCOSYL_HYDROL_F5"/>
    <property type="match status" value="1"/>
</dbReference>
<dbReference type="EC" id="3.2.1.4" evidence="2"/>
<evidence type="ECO:0000256" key="1">
    <source>
        <dbReference type="ARBA" id="ARBA00000966"/>
    </source>
</evidence>
<comment type="similarity">
    <text evidence="5">Belongs to the glycosyl hydrolase 5 (cellulase A) family.</text>
</comment>
<dbReference type="GO" id="GO:0016985">
    <property type="term" value="F:mannan endo-1,4-beta-mannosidase activity"/>
    <property type="evidence" value="ECO:0007669"/>
    <property type="project" value="UniProtKB-EC"/>
</dbReference>
<dbReference type="EMBL" id="JAUSRA010000001">
    <property type="protein sequence ID" value="MDP9794142.1"/>
    <property type="molecule type" value="Genomic_DNA"/>
</dbReference>
<reference evidence="8 9" key="1">
    <citation type="submission" date="2023-07" db="EMBL/GenBank/DDBJ databases">
        <title>Sequencing the genomes of 1000 actinobacteria strains.</title>
        <authorList>
            <person name="Klenk H.-P."/>
        </authorList>
    </citation>
    <scope>NUCLEOTIDE SEQUENCE [LARGE SCALE GENOMIC DNA]</scope>
    <source>
        <strain evidence="8 9">DSM 44710</strain>
    </source>
</reference>
<feature type="chain" id="PRO_5045802527" description="cellulase" evidence="6">
    <location>
        <begin position="29"/>
        <end position="330"/>
    </location>
</feature>
<dbReference type="PANTHER" id="PTHR34142">
    <property type="entry name" value="ENDO-BETA-1,4-GLUCANASE A"/>
    <property type="match status" value="1"/>
</dbReference>
<dbReference type="InterPro" id="IPR001547">
    <property type="entry name" value="Glyco_hydro_5"/>
</dbReference>
<sequence length="330" mass="35539">MRIRHSLPLLTLAALLASLVVFVSPASAATGLRVSGTGIQEANGSTFLIRGVSHAHTWYPSQTGSFANIKAKGANLVRVVLSSGKRWTRNDVNDVANVVSLCKANRLICMLEVHDTTGYGEEGAAATLDEAANYWISIKSALTGQESYVMINIGNEPYGNNNYSGWTSSTANAVSKLRSNGFQHLLVVDAPNWGQDWSFTMRDNAQTVAAADPQRNTVFSVHMYGVFDTASEVTAYIDAFRNKGLPLIIGEFGDNHSDGNPDENTIMSYAQQRGVGYIGWSWSGNGGGVEYLDMVSGFGTTLTSWGERIFNGANGIRSTAREATVFRTAS</sequence>
<organism evidence="8 9">
    <name type="scientific">Catenuloplanes nepalensis</name>
    <dbReference type="NCBI Taxonomy" id="587533"/>
    <lineage>
        <taxon>Bacteria</taxon>
        <taxon>Bacillati</taxon>
        <taxon>Actinomycetota</taxon>
        <taxon>Actinomycetes</taxon>
        <taxon>Micromonosporales</taxon>
        <taxon>Micromonosporaceae</taxon>
        <taxon>Catenuloplanes</taxon>
    </lineage>
</organism>
<gene>
    <name evidence="8" type="ORF">J2S43_002654</name>
</gene>
<dbReference type="InterPro" id="IPR017853">
    <property type="entry name" value="GH"/>
</dbReference>
<feature type="signal peptide" evidence="6">
    <location>
        <begin position="1"/>
        <end position="28"/>
    </location>
</feature>
<evidence type="ECO:0000256" key="6">
    <source>
        <dbReference type="SAM" id="SignalP"/>
    </source>
</evidence>
<dbReference type="PANTHER" id="PTHR34142:SF1">
    <property type="entry name" value="GLYCOSIDE HYDROLASE FAMILY 5 DOMAIN-CONTAINING PROTEIN"/>
    <property type="match status" value="1"/>
</dbReference>
<comment type="caution">
    <text evidence="8">The sequence shown here is derived from an EMBL/GenBank/DDBJ whole genome shotgun (WGS) entry which is preliminary data.</text>
</comment>
<keyword evidence="6" id="KW-0732">Signal</keyword>
<protein>
    <recommendedName>
        <fullName evidence="2">cellulase</fullName>
        <ecNumber evidence="2">3.2.1.4</ecNumber>
    </recommendedName>
</protein>
<evidence type="ECO:0000256" key="2">
    <source>
        <dbReference type="ARBA" id="ARBA00012601"/>
    </source>
</evidence>
<evidence type="ECO:0000313" key="9">
    <source>
        <dbReference type="Proteomes" id="UP001240984"/>
    </source>
</evidence>
<dbReference type="Proteomes" id="UP001240984">
    <property type="component" value="Unassembled WGS sequence"/>
</dbReference>
<keyword evidence="3 5" id="KW-0378">Hydrolase</keyword>
<dbReference type="Gene3D" id="3.20.20.80">
    <property type="entry name" value="Glycosidases"/>
    <property type="match status" value="1"/>
</dbReference>
<keyword evidence="9" id="KW-1185">Reference proteome</keyword>
<accession>A0ABT9MRT4</accession>
<proteinExistence type="inferred from homology"/>
<evidence type="ECO:0000256" key="5">
    <source>
        <dbReference type="RuleBase" id="RU361153"/>
    </source>
</evidence>
<dbReference type="Pfam" id="PF00150">
    <property type="entry name" value="Cellulase"/>
    <property type="match status" value="1"/>
</dbReference>
<dbReference type="SUPFAM" id="SSF51445">
    <property type="entry name" value="(Trans)glycosidases"/>
    <property type="match status" value="1"/>
</dbReference>
<keyword evidence="4 5" id="KW-0326">Glycosidase</keyword>
<evidence type="ECO:0000259" key="7">
    <source>
        <dbReference type="Pfam" id="PF00150"/>
    </source>
</evidence>
<name>A0ABT9MRT4_9ACTN</name>
<comment type="catalytic activity">
    <reaction evidence="1">
        <text>Endohydrolysis of (1-&gt;4)-beta-D-glucosidic linkages in cellulose, lichenin and cereal beta-D-glucans.</text>
        <dbReference type="EC" id="3.2.1.4"/>
    </reaction>
</comment>